<evidence type="ECO:0000313" key="4">
    <source>
        <dbReference type="EMBL" id="VYT90724.1"/>
    </source>
</evidence>
<dbReference type="RefSeq" id="WP_156625508.1">
    <property type="nucleotide sequence ID" value="NZ_CACRTO010000008.1"/>
</dbReference>
<dbReference type="InterPro" id="IPR001910">
    <property type="entry name" value="Inosine/uridine_hydrolase_dom"/>
</dbReference>
<name>A0A6N3AEU4_9CLOT</name>
<evidence type="ECO:0000259" key="3">
    <source>
        <dbReference type="Pfam" id="PF01156"/>
    </source>
</evidence>
<evidence type="ECO:0000256" key="2">
    <source>
        <dbReference type="ARBA" id="ARBA00023295"/>
    </source>
</evidence>
<dbReference type="EMBL" id="CACRTO010000008">
    <property type="protein sequence ID" value="VYT90724.1"/>
    <property type="molecule type" value="Genomic_DNA"/>
</dbReference>
<dbReference type="AlphaFoldDB" id="A0A6N3AEU4"/>
<dbReference type="GO" id="GO:0050263">
    <property type="term" value="F:ribosylpyrimidine nucleosidase activity"/>
    <property type="evidence" value="ECO:0007669"/>
    <property type="project" value="UniProtKB-EC"/>
</dbReference>
<dbReference type="GO" id="GO:0005829">
    <property type="term" value="C:cytosol"/>
    <property type="evidence" value="ECO:0007669"/>
    <property type="project" value="TreeGrafter"/>
</dbReference>
<dbReference type="Pfam" id="PF01156">
    <property type="entry name" value="IU_nuc_hydro"/>
    <property type="match status" value="1"/>
</dbReference>
<keyword evidence="1 4" id="KW-0378">Hydrolase</keyword>
<protein>
    <submittedName>
        <fullName evidence="4">Pyrimidine-specific ribonucleoside hydrolase RihB</fullName>
        <ecNumber evidence="4">3.2.2.8</ecNumber>
    </submittedName>
</protein>
<reference evidence="4" key="1">
    <citation type="submission" date="2019-11" db="EMBL/GenBank/DDBJ databases">
        <authorList>
            <person name="Feng L."/>
        </authorList>
    </citation>
    <scope>NUCLEOTIDE SEQUENCE</scope>
    <source>
        <strain evidence="4">CTertiumLFYP3</strain>
    </source>
</reference>
<dbReference type="GO" id="GO:0006152">
    <property type="term" value="P:purine nucleoside catabolic process"/>
    <property type="evidence" value="ECO:0007669"/>
    <property type="project" value="TreeGrafter"/>
</dbReference>
<feature type="domain" description="Inosine/uridine-preferring nucleoside hydrolase" evidence="3">
    <location>
        <begin position="9"/>
        <end position="297"/>
    </location>
</feature>
<dbReference type="InterPro" id="IPR036452">
    <property type="entry name" value="Ribo_hydro-like"/>
</dbReference>
<dbReference type="PANTHER" id="PTHR12304">
    <property type="entry name" value="INOSINE-URIDINE PREFERRING NUCLEOSIDE HYDROLASE"/>
    <property type="match status" value="1"/>
</dbReference>
<dbReference type="InterPro" id="IPR023186">
    <property type="entry name" value="IUNH"/>
</dbReference>
<keyword evidence="2 4" id="KW-0326">Glycosidase</keyword>
<organism evidence="4">
    <name type="scientific">Clostridium tertium</name>
    <dbReference type="NCBI Taxonomy" id="1559"/>
    <lineage>
        <taxon>Bacteria</taxon>
        <taxon>Bacillati</taxon>
        <taxon>Bacillota</taxon>
        <taxon>Clostridia</taxon>
        <taxon>Eubacteriales</taxon>
        <taxon>Clostridiaceae</taxon>
        <taxon>Clostridium</taxon>
    </lineage>
</organism>
<sequence length="307" mass="34606">MTKLGKNKVIIDCDPGADDALAIMLALNSEEIEVLGITTVSGNSPLEICTQNALNIINSCNKKNIPVFAGEDKPIKRDIEFTDEYCGKNGVCEYEFRKSDKLVERVNAIDFIYDSALKEEKLTIISIAPMSNIAKALIKYPNLKEMNIEIITMAGYYKVNSSVNAKRSEWNVLVDPEAFEIVCNSGIPMYSLGLDVSSTLKNEYIDEIIEKGNKSEKIEYLIHAKNFYLSRNLTPKSLLVDSLPIAYIIDNSIAKFKLGKVTMKYKDKIDCDIIEFNSNEDKANIYAAYELDLDSFIEILIERIFNK</sequence>
<proteinExistence type="predicted"/>
<evidence type="ECO:0000256" key="1">
    <source>
        <dbReference type="ARBA" id="ARBA00022801"/>
    </source>
</evidence>
<gene>
    <name evidence="4" type="primary">rihB</name>
    <name evidence="4" type="ORF">CTLFYP3_00975</name>
</gene>
<dbReference type="Gene3D" id="3.90.245.10">
    <property type="entry name" value="Ribonucleoside hydrolase-like"/>
    <property type="match status" value="1"/>
</dbReference>
<dbReference type="SUPFAM" id="SSF53590">
    <property type="entry name" value="Nucleoside hydrolase"/>
    <property type="match status" value="1"/>
</dbReference>
<accession>A0A6N3AEU4</accession>
<dbReference type="GO" id="GO:0008477">
    <property type="term" value="F:purine nucleosidase activity"/>
    <property type="evidence" value="ECO:0007669"/>
    <property type="project" value="TreeGrafter"/>
</dbReference>
<dbReference type="PANTHER" id="PTHR12304:SF4">
    <property type="entry name" value="URIDINE NUCLEOSIDASE"/>
    <property type="match status" value="1"/>
</dbReference>
<dbReference type="EC" id="3.2.2.8" evidence="4"/>